<dbReference type="GeneID" id="89930478"/>
<comment type="similarity">
    <text evidence="4">Belongs to the WD repeat ASA1 family.</text>
</comment>
<comment type="caution">
    <text evidence="8">The sequence shown here is derived from an EMBL/GenBank/DDBJ whole genome shotgun (WGS) entry which is preliminary data.</text>
</comment>
<dbReference type="PANTHER" id="PTHR19854:SF1">
    <property type="entry name" value="GUANINE NUCLEOTIDE-BINDING PROTEIN SUBUNIT BETA-LIKE PROTEIN 1"/>
    <property type="match status" value="1"/>
</dbReference>
<evidence type="ECO:0000256" key="4">
    <source>
        <dbReference type="ARBA" id="ARBA00037931"/>
    </source>
</evidence>
<keyword evidence="1 7" id="KW-0853">WD repeat</keyword>
<protein>
    <recommendedName>
        <fullName evidence="6">ASTRA-associated protein 1</fullName>
    </recommendedName>
</protein>
<feature type="repeat" description="WD" evidence="7">
    <location>
        <begin position="374"/>
        <end position="389"/>
    </location>
</feature>
<dbReference type="AlphaFoldDB" id="A0AAV9P055"/>
<name>A0AAV9P055_9PEZI</name>
<dbReference type="InterPro" id="IPR019775">
    <property type="entry name" value="WD40_repeat_CS"/>
</dbReference>
<evidence type="ECO:0000256" key="2">
    <source>
        <dbReference type="ARBA" id="ARBA00022737"/>
    </source>
</evidence>
<dbReference type="SUPFAM" id="SSF50978">
    <property type="entry name" value="WD40 repeat-like"/>
    <property type="match status" value="1"/>
</dbReference>
<organism evidence="8 9">
    <name type="scientific">Saxophila tyrrhenica</name>
    <dbReference type="NCBI Taxonomy" id="1690608"/>
    <lineage>
        <taxon>Eukaryota</taxon>
        <taxon>Fungi</taxon>
        <taxon>Dikarya</taxon>
        <taxon>Ascomycota</taxon>
        <taxon>Pezizomycotina</taxon>
        <taxon>Dothideomycetes</taxon>
        <taxon>Dothideomycetidae</taxon>
        <taxon>Mycosphaerellales</taxon>
        <taxon>Extremaceae</taxon>
        <taxon>Saxophila</taxon>
    </lineage>
</organism>
<evidence type="ECO:0000256" key="1">
    <source>
        <dbReference type="ARBA" id="ARBA00022574"/>
    </source>
</evidence>
<accession>A0AAV9P055</accession>
<dbReference type="InterPro" id="IPR015943">
    <property type="entry name" value="WD40/YVTN_repeat-like_dom_sf"/>
</dbReference>
<dbReference type="SMART" id="SM00320">
    <property type="entry name" value="WD40"/>
    <property type="match status" value="5"/>
</dbReference>
<dbReference type="Proteomes" id="UP001337655">
    <property type="component" value="Unassembled WGS sequence"/>
</dbReference>
<dbReference type="PROSITE" id="PS50082">
    <property type="entry name" value="WD_REPEATS_2"/>
    <property type="match status" value="2"/>
</dbReference>
<dbReference type="PROSITE" id="PS50294">
    <property type="entry name" value="WD_REPEATS_REGION"/>
    <property type="match status" value="1"/>
</dbReference>
<dbReference type="PANTHER" id="PTHR19854">
    <property type="entry name" value="TRANSDUCIN BETA-LIKE 3"/>
    <property type="match status" value="1"/>
</dbReference>
<gene>
    <name evidence="8" type="primary">asa1</name>
    <name evidence="8" type="ORF">LTR77_009146</name>
</gene>
<comment type="subunit">
    <text evidence="5">Component of the ASTRA chromatin remodeling machinery complex.</text>
</comment>
<evidence type="ECO:0000313" key="8">
    <source>
        <dbReference type="EMBL" id="KAK5165049.1"/>
    </source>
</evidence>
<dbReference type="Pfam" id="PF00400">
    <property type="entry name" value="WD40"/>
    <property type="match status" value="3"/>
</dbReference>
<dbReference type="InterPro" id="IPR036322">
    <property type="entry name" value="WD40_repeat_dom_sf"/>
</dbReference>
<keyword evidence="2" id="KW-0677">Repeat</keyword>
<comment type="function">
    <text evidence="3">Component of the ASTRA complex involved in chromatin remodeling.</text>
</comment>
<dbReference type="PROSITE" id="PS00678">
    <property type="entry name" value="WD_REPEATS_1"/>
    <property type="match status" value="1"/>
</dbReference>
<reference evidence="8 9" key="1">
    <citation type="submission" date="2023-08" db="EMBL/GenBank/DDBJ databases">
        <title>Black Yeasts Isolated from many extreme environments.</title>
        <authorList>
            <person name="Coleine C."/>
            <person name="Stajich J.E."/>
            <person name="Selbmann L."/>
        </authorList>
    </citation>
    <scope>NUCLEOTIDE SEQUENCE [LARGE SCALE GENOMIC DNA]</scope>
    <source>
        <strain evidence="8 9">CCFEE 5935</strain>
    </source>
</reference>
<dbReference type="RefSeq" id="XP_064655192.1">
    <property type="nucleotide sequence ID" value="XM_064806375.1"/>
</dbReference>
<dbReference type="InterPro" id="IPR001680">
    <property type="entry name" value="WD40_rpt"/>
</dbReference>
<dbReference type="EMBL" id="JAVRRT010000017">
    <property type="protein sequence ID" value="KAK5165049.1"/>
    <property type="molecule type" value="Genomic_DNA"/>
</dbReference>
<keyword evidence="9" id="KW-1185">Reference proteome</keyword>
<proteinExistence type="inferred from homology"/>
<evidence type="ECO:0000256" key="5">
    <source>
        <dbReference type="ARBA" id="ARBA00038749"/>
    </source>
</evidence>
<evidence type="ECO:0000256" key="7">
    <source>
        <dbReference type="PROSITE-ProRule" id="PRU00221"/>
    </source>
</evidence>
<feature type="repeat" description="WD" evidence="7">
    <location>
        <begin position="23"/>
        <end position="64"/>
    </location>
</feature>
<evidence type="ECO:0000256" key="6">
    <source>
        <dbReference type="ARBA" id="ARBA00040563"/>
    </source>
</evidence>
<evidence type="ECO:0000256" key="3">
    <source>
        <dbReference type="ARBA" id="ARBA00037338"/>
    </source>
</evidence>
<dbReference type="Gene3D" id="2.130.10.10">
    <property type="entry name" value="YVTN repeat-like/Quinoprotein amine dehydrogenase"/>
    <property type="match status" value="2"/>
</dbReference>
<evidence type="ECO:0000313" key="9">
    <source>
        <dbReference type="Proteomes" id="UP001337655"/>
    </source>
</evidence>
<sequence length="389" mass="42798">MATEAPHLIQSSALPPAQPAYVLRGHTAQIHSVHFLRNNLRLLSGDAEGWVALWDVPIRRPVAVWKAHQDVNLGVGSWGDDKIITHGRDSKLHVWQLRPEDEKDFSTVLPVNDSTTERKQPWLLHSLTLNTLNFCSFAMCPAHPSKTAMGSGEAQEESILVATPGVQDGFINITSLPGEVRVATIPTLKDVNTGMLMAVSILHQAGGLTAIAGYESGHAAVWQQNATSHWQTVYVNKAHSQPVLSLDICTQPSCFFTSSADAVIARHPLPGSKVETKYVQTKHAGQQALAFRSDQKIFATAGWDGRARVYSTQSMKQLAVLKWHKEGCYALAFAEIKEDHQQTNGSDEEGDAMVKRDLTVSQQRMEKAKTTHWLAAGSKDGKISLWDIY</sequence>